<dbReference type="InterPro" id="IPR005467">
    <property type="entry name" value="His_kinase_dom"/>
</dbReference>
<dbReference type="SMART" id="SM00387">
    <property type="entry name" value="HATPase_c"/>
    <property type="match status" value="1"/>
</dbReference>
<dbReference type="Gene3D" id="3.40.50.2300">
    <property type="match status" value="1"/>
</dbReference>
<keyword evidence="1 2" id="KW-0597">Phosphoprotein</keyword>
<feature type="compositionally biased region" description="Polar residues" evidence="3">
    <location>
        <begin position="381"/>
        <end position="390"/>
    </location>
</feature>
<feature type="compositionally biased region" description="Polar residues" evidence="3">
    <location>
        <begin position="1309"/>
        <end position="1322"/>
    </location>
</feature>
<dbReference type="SMART" id="SM00388">
    <property type="entry name" value="HisKA"/>
    <property type="match status" value="1"/>
</dbReference>
<dbReference type="PANTHER" id="PTHR43719:SF30">
    <property type="entry name" value="TWO-COMPONENT SYSTEM RESPONSE REGULATOR"/>
    <property type="match status" value="1"/>
</dbReference>
<evidence type="ECO:0000313" key="8">
    <source>
        <dbReference type="Proteomes" id="UP001301769"/>
    </source>
</evidence>
<dbReference type="InterPro" id="IPR035965">
    <property type="entry name" value="PAS-like_dom_sf"/>
</dbReference>
<feature type="modified residue" description="4-aspartylphosphate" evidence="2">
    <location>
        <position position="1414"/>
    </location>
</feature>
<dbReference type="InterPro" id="IPR036890">
    <property type="entry name" value="HATPase_C_sf"/>
</dbReference>
<keyword evidence="8" id="KW-1185">Reference proteome</keyword>
<feature type="domain" description="PAC" evidence="6">
    <location>
        <begin position="934"/>
        <end position="990"/>
    </location>
</feature>
<dbReference type="SUPFAM" id="SSF55874">
    <property type="entry name" value="ATPase domain of HSP90 chaperone/DNA topoisomerase II/histidine kinase"/>
    <property type="match status" value="1"/>
</dbReference>
<name>A0AAN6YIT6_9PEZI</name>
<dbReference type="InterPro" id="IPR001789">
    <property type="entry name" value="Sig_transdc_resp-reg_receiver"/>
</dbReference>
<dbReference type="InterPro" id="IPR036097">
    <property type="entry name" value="HisK_dim/P_sf"/>
</dbReference>
<dbReference type="Gene3D" id="3.30.450.20">
    <property type="entry name" value="PAS domain"/>
    <property type="match status" value="2"/>
</dbReference>
<dbReference type="Pfam" id="PF00512">
    <property type="entry name" value="HisKA"/>
    <property type="match status" value="1"/>
</dbReference>
<dbReference type="EMBL" id="MU858045">
    <property type="protein sequence ID" value="KAK4220068.1"/>
    <property type="molecule type" value="Genomic_DNA"/>
</dbReference>
<feature type="compositionally biased region" description="Polar residues" evidence="3">
    <location>
        <begin position="1282"/>
        <end position="1299"/>
    </location>
</feature>
<feature type="domain" description="Response regulatory" evidence="5">
    <location>
        <begin position="1337"/>
        <end position="1485"/>
    </location>
</feature>
<accession>A0AAN6YIT6</accession>
<feature type="compositionally biased region" description="Low complexity" evidence="3">
    <location>
        <begin position="37"/>
        <end position="50"/>
    </location>
</feature>
<dbReference type="Pfam" id="PF02518">
    <property type="entry name" value="HATPase_c"/>
    <property type="match status" value="1"/>
</dbReference>
<gene>
    <name evidence="7" type="ORF">QBC37DRAFT_271251</name>
</gene>
<dbReference type="InterPro" id="IPR011006">
    <property type="entry name" value="CheY-like_superfamily"/>
</dbReference>
<dbReference type="PROSITE" id="PS50110">
    <property type="entry name" value="RESPONSE_REGULATORY"/>
    <property type="match status" value="1"/>
</dbReference>
<feature type="domain" description="Histidine kinase" evidence="4">
    <location>
        <begin position="1008"/>
        <end position="1279"/>
    </location>
</feature>
<dbReference type="SUPFAM" id="SSF47384">
    <property type="entry name" value="Homodimeric domain of signal transducing histidine kinase"/>
    <property type="match status" value="1"/>
</dbReference>
<dbReference type="PANTHER" id="PTHR43719">
    <property type="entry name" value="TWO-COMPONENT HISTIDINE KINASE"/>
    <property type="match status" value="1"/>
</dbReference>
<dbReference type="CDD" id="cd00082">
    <property type="entry name" value="HisKA"/>
    <property type="match status" value="1"/>
</dbReference>
<evidence type="ECO:0000313" key="7">
    <source>
        <dbReference type="EMBL" id="KAK4220068.1"/>
    </source>
</evidence>
<feature type="compositionally biased region" description="Low complexity" evidence="3">
    <location>
        <begin position="229"/>
        <end position="246"/>
    </location>
</feature>
<organism evidence="7 8">
    <name type="scientific">Rhypophila decipiens</name>
    <dbReference type="NCBI Taxonomy" id="261697"/>
    <lineage>
        <taxon>Eukaryota</taxon>
        <taxon>Fungi</taxon>
        <taxon>Dikarya</taxon>
        <taxon>Ascomycota</taxon>
        <taxon>Pezizomycotina</taxon>
        <taxon>Sordariomycetes</taxon>
        <taxon>Sordariomycetidae</taxon>
        <taxon>Sordariales</taxon>
        <taxon>Naviculisporaceae</taxon>
        <taxon>Rhypophila</taxon>
    </lineage>
</organism>
<dbReference type="SUPFAM" id="SSF52172">
    <property type="entry name" value="CheY-like"/>
    <property type="match status" value="1"/>
</dbReference>
<dbReference type="Pfam" id="PF00072">
    <property type="entry name" value="Response_reg"/>
    <property type="match status" value="1"/>
</dbReference>
<dbReference type="PRINTS" id="PR00344">
    <property type="entry name" value="BCTRLSENSOR"/>
</dbReference>
<dbReference type="PROSITE" id="PS50113">
    <property type="entry name" value="PAC"/>
    <property type="match status" value="1"/>
</dbReference>
<reference evidence="7" key="1">
    <citation type="journal article" date="2023" name="Mol. Phylogenet. Evol.">
        <title>Genome-scale phylogeny and comparative genomics of the fungal order Sordariales.</title>
        <authorList>
            <person name="Hensen N."/>
            <person name="Bonometti L."/>
            <person name="Westerberg I."/>
            <person name="Brannstrom I.O."/>
            <person name="Guillou S."/>
            <person name="Cros-Aarteil S."/>
            <person name="Calhoun S."/>
            <person name="Haridas S."/>
            <person name="Kuo A."/>
            <person name="Mondo S."/>
            <person name="Pangilinan J."/>
            <person name="Riley R."/>
            <person name="LaButti K."/>
            <person name="Andreopoulos B."/>
            <person name="Lipzen A."/>
            <person name="Chen C."/>
            <person name="Yan M."/>
            <person name="Daum C."/>
            <person name="Ng V."/>
            <person name="Clum A."/>
            <person name="Steindorff A."/>
            <person name="Ohm R.A."/>
            <person name="Martin F."/>
            <person name="Silar P."/>
            <person name="Natvig D.O."/>
            <person name="Lalanne C."/>
            <person name="Gautier V."/>
            <person name="Ament-Velasquez S.L."/>
            <person name="Kruys A."/>
            <person name="Hutchinson M.I."/>
            <person name="Powell A.J."/>
            <person name="Barry K."/>
            <person name="Miller A.N."/>
            <person name="Grigoriev I.V."/>
            <person name="Debuchy R."/>
            <person name="Gladieux P."/>
            <person name="Hiltunen Thoren M."/>
            <person name="Johannesson H."/>
        </authorList>
    </citation>
    <scope>NUCLEOTIDE SEQUENCE</scope>
    <source>
        <strain evidence="7">PSN293</strain>
    </source>
</reference>
<feature type="region of interest" description="Disordered" evidence="3">
    <location>
        <begin position="1278"/>
        <end position="1322"/>
    </location>
</feature>
<dbReference type="CDD" id="cd00130">
    <property type="entry name" value="PAS"/>
    <property type="match status" value="1"/>
</dbReference>
<sequence>MTLGDRIEPHLCSQGNTAPLDSQQRQLPTQPTSPAVLRGLSPPGAPGPLLYSTRPQNNHSAPEQISAKSKQPPAGPAPAPAAARHGTTPFACLGPDLSGNIPLPSPATTDACSTTTSPAETEIEACWSSGALGRRQTDQENRRVCALQSPFKRQRLAPPGSLSFPTLSPRSEAGTISAHSDTTSPPLFSSSSKRMTPHPASGLPVHMMGTVRETPEGVTTLRLPKGQVSTASPSRTSSTPGSWTSTDISDTSRSPDDKPYPSAAHILQNIGAIEFLDQDERPTFIIDLVNSENNIPGPFRIVFSNSSLRGLPGILELLVDNPDTSETSEFNQFKSWVITSGKNNESSSDVYGGIRWSCTTLRKRFRVVSGLHIPSLAATPTALSQNNSPGLTEGATSADPEPKPDEVEEERAEDADYFGSVEMADALPPHLSEEPPELSADHVAPLDIQMLSTDDGVLGHQLPLQLHTTFDWTRIPEDDPNLGPHHRFARSVDWASTSLGPVEEWPADLRIMSNMIMGSPHPAAMYWGQDCVAIYNEAYISVAGKKHPQLMGSRYKDCWTEIWDEVKPVFDAAWENGVSTMKYDDELHIVRHGFLEETFFNWAIIPLVGGDGNVVAIYNPAFENTRRKINERRMLTLREVGVKTSQARDVKTFWGLVQQGLEYNEHDVPFALIYSVSDGGSDSEVSSMNSGTFSNPPQIVLEGSFGVPEGHISAPPNIDLKTSDEGFAHYMRDSMAQAEVPIVLSDKDGTLPTQLLDGLTWRGFGDPSRTIVVFPVHPTTAGDMVVGFIIMGVNPRRDYDEDYELFVTLLSRQLATSLASVVLFEEEKKRGERAAQAAALDKERLSIKLQQQTQQAVEHEYRFSRMAAFGPVGLFIADGGGHINYCNEMWWKISGHGRGPSTLDAWMQSIQDADRKGVEDAWHRLVQDKTPITHEFRFKARREITDGHSVDTWALMSAYPERDESGELKSIFGCITDISQQKWAEDFQKQRRDEAVELKRQQENFIDITSHEMRNPLSAILQCADEISSGLTRFRLEDPSSNVPGALNTLLDSCVEAANTISLCASHQKRIVDDILTLSKLDSKLLLVTPVDVQPVVVVQNVMRMFEAELASNDITGEFRIEQSYHDLKIDWVKLDPSRLRQVLINLMTNAVKFTQGRPTRSITITLGASREVSADVSYFPPHHTHDGDITDEPDWANGEKINLHLTVSDTGPGLGEEEKKILFQRFSQASPRTHVQYGGSGLGLFICRILTELQGGQIGVQSQRGEGSTFAFYIKSRRSDNPQPDQSASVPTPGSSPLKNPVSLPPARQTQYPTQAPPSSAQISLLRDPGLVQRLDVLIVEDNLVNQRVLQRQLQLSGSNTFVANHGGEALDKLRRSRFWNKNAAVTVNATVESTAADEDRDERWNISVILMDLEMPVMDGMTCTREIRRLEGAGVITHHIPIIAVTAYARPEQIASAKTAGVDDVISKPFRIPDLIPKIEELVAKYNTQPTDTATMLELETTAMPESEPPT</sequence>
<dbReference type="InterPro" id="IPR004358">
    <property type="entry name" value="Sig_transdc_His_kin-like_C"/>
</dbReference>
<evidence type="ECO:0000259" key="5">
    <source>
        <dbReference type="PROSITE" id="PS50110"/>
    </source>
</evidence>
<feature type="compositionally biased region" description="Polar residues" evidence="3">
    <location>
        <begin position="177"/>
        <end position="194"/>
    </location>
</feature>
<comment type="caution">
    <text evidence="7">The sequence shown here is derived from an EMBL/GenBank/DDBJ whole genome shotgun (WGS) entry which is preliminary data.</text>
</comment>
<feature type="region of interest" description="Disordered" evidence="3">
    <location>
        <begin position="155"/>
        <end position="262"/>
    </location>
</feature>
<dbReference type="InterPro" id="IPR050956">
    <property type="entry name" value="2C_system_His_kinase"/>
</dbReference>
<dbReference type="SMART" id="SM00448">
    <property type="entry name" value="REC"/>
    <property type="match status" value="1"/>
</dbReference>
<feature type="compositionally biased region" description="Polar residues" evidence="3">
    <location>
        <begin position="13"/>
        <end position="33"/>
    </location>
</feature>
<proteinExistence type="predicted"/>
<dbReference type="Gene3D" id="1.10.287.130">
    <property type="match status" value="1"/>
</dbReference>
<dbReference type="InterPro" id="IPR000014">
    <property type="entry name" value="PAS"/>
</dbReference>
<evidence type="ECO:0000259" key="4">
    <source>
        <dbReference type="PROSITE" id="PS50109"/>
    </source>
</evidence>
<feature type="region of interest" description="Disordered" evidence="3">
    <location>
        <begin position="380"/>
        <end position="413"/>
    </location>
</feature>
<feature type="compositionally biased region" description="Polar residues" evidence="3">
    <location>
        <begin position="53"/>
        <end position="69"/>
    </location>
</feature>
<dbReference type="PROSITE" id="PS50109">
    <property type="entry name" value="HIS_KIN"/>
    <property type="match status" value="1"/>
</dbReference>
<evidence type="ECO:0000256" key="1">
    <source>
        <dbReference type="ARBA" id="ARBA00022553"/>
    </source>
</evidence>
<evidence type="ECO:0000256" key="2">
    <source>
        <dbReference type="PROSITE-ProRule" id="PRU00169"/>
    </source>
</evidence>
<dbReference type="Pfam" id="PF26131">
    <property type="entry name" value="PAS-like"/>
    <property type="match status" value="1"/>
</dbReference>
<dbReference type="Gene3D" id="3.30.565.10">
    <property type="entry name" value="Histidine kinase-like ATPase, C-terminal domain"/>
    <property type="match status" value="1"/>
</dbReference>
<evidence type="ECO:0000259" key="6">
    <source>
        <dbReference type="PROSITE" id="PS50113"/>
    </source>
</evidence>
<dbReference type="InterPro" id="IPR058846">
    <property type="entry name" value="PAS-like"/>
</dbReference>
<protein>
    <submittedName>
        <fullName evidence="7">Histidine kinase</fullName>
    </submittedName>
</protein>
<feature type="region of interest" description="Disordered" evidence="3">
    <location>
        <begin position="1"/>
        <end position="114"/>
    </location>
</feature>
<reference evidence="7" key="2">
    <citation type="submission" date="2023-05" db="EMBL/GenBank/DDBJ databases">
        <authorList>
            <consortium name="Lawrence Berkeley National Laboratory"/>
            <person name="Steindorff A."/>
            <person name="Hensen N."/>
            <person name="Bonometti L."/>
            <person name="Westerberg I."/>
            <person name="Brannstrom I.O."/>
            <person name="Guillou S."/>
            <person name="Cros-Aarteil S."/>
            <person name="Calhoun S."/>
            <person name="Haridas S."/>
            <person name="Kuo A."/>
            <person name="Mondo S."/>
            <person name="Pangilinan J."/>
            <person name="Riley R."/>
            <person name="Labutti K."/>
            <person name="Andreopoulos B."/>
            <person name="Lipzen A."/>
            <person name="Chen C."/>
            <person name="Yanf M."/>
            <person name="Daum C."/>
            <person name="Ng V."/>
            <person name="Clum A."/>
            <person name="Ohm R."/>
            <person name="Martin F."/>
            <person name="Silar P."/>
            <person name="Natvig D."/>
            <person name="Lalanne C."/>
            <person name="Gautier V."/>
            <person name="Ament-Velasquez S.L."/>
            <person name="Kruys A."/>
            <person name="Hutchinson M.I."/>
            <person name="Powell A.J."/>
            <person name="Barry K."/>
            <person name="Miller A.N."/>
            <person name="Grigoriev I.V."/>
            <person name="Debuchy R."/>
            <person name="Gladieux P."/>
            <person name="Thoren M.H."/>
            <person name="Johannesson H."/>
        </authorList>
    </citation>
    <scope>NUCLEOTIDE SEQUENCE</scope>
    <source>
        <strain evidence="7">PSN293</strain>
    </source>
</reference>
<dbReference type="InterPro" id="IPR003594">
    <property type="entry name" value="HATPase_dom"/>
</dbReference>
<dbReference type="InterPro" id="IPR003661">
    <property type="entry name" value="HisK_dim/P_dom"/>
</dbReference>
<evidence type="ECO:0000256" key="3">
    <source>
        <dbReference type="SAM" id="MobiDB-lite"/>
    </source>
</evidence>
<dbReference type="InterPro" id="IPR000700">
    <property type="entry name" value="PAS-assoc_C"/>
</dbReference>
<keyword evidence="7" id="KW-0808">Transferase</keyword>
<dbReference type="Proteomes" id="UP001301769">
    <property type="component" value="Unassembled WGS sequence"/>
</dbReference>
<keyword evidence="7" id="KW-0418">Kinase</keyword>
<dbReference type="SUPFAM" id="SSF55785">
    <property type="entry name" value="PYP-like sensor domain (PAS domain)"/>
    <property type="match status" value="1"/>
</dbReference>
<dbReference type="GO" id="GO:0000155">
    <property type="term" value="F:phosphorelay sensor kinase activity"/>
    <property type="evidence" value="ECO:0007669"/>
    <property type="project" value="InterPro"/>
</dbReference>
<dbReference type="CDD" id="cd17546">
    <property type="entry name" value="REC_hyHK_CKI1_RcsC-like"/>
    <property type="match status" value="1"/>
</dbReference>